<evidence type="ECO:0000313" key="5">
    <source>
        <dbReference type="EMBL" id="KAE9218748.1"/>
    </source>
</evidence>
<evidence type="ECO:0000313" key="10">
    <source>
        <dbReference type="Proteomes" id="UP000437068"/>
    </source>
</evidence>
<dbReference type="EMBL" id="QXGE01000333">
    <property type="protein sequence ID" value="KAE9315663.1"/>
    <property type="molecule type" value="Genomic_DNA"/>
</dbReference>
<protein>
    <submittedName>
        <fullName evidence="2">Uncharacterized protein</fullName>
    </submittedName>
</protein>
<feature type="compositionally biased region" description="Polar residues" evidence="1">
    <location>
        <begin position="34"/>
        <end position="49"/>
    </location>
</feature>
<dbReference type="EMBL" id="QXGA01000221">
    <property type="protein sequence ID" value="KAE9149803.1"/>
    <property type="molecule type" value="Genomic_DNA"/>
</dbReference>
<evidence type="ECO:0000313" key="9">
    <source>
        <dbReference type="Proteomes" id="UP000433483"/>
    </source>
</evidence>
<reference evidence="8 9" key="1">
    <citation type="submission" date="2018-08" db="EMBL/GenBank/DDBJ databases">
        <title>Genomic investigation of the strawberry pathogen Phytophthora fragariae indicates pathogenicity is determined by transcriptional variation in three key races.</title>
        <authorList>
            <person name="Adams T.M."/>
            <person name="Armitage A.D."/>
            <person name="Sobczyk M.K."/>
            <person name="Bates H.J."/>
            <person name="Dunwell J.M."/>
            <person name="Nellist C.F."/>
            <person name="Harrison R.J."/>
        </authorList>
    </citation>
    <scope>NUCLEOTIDE SEQUENCE [LARGE SCALE GENOMIC DNA]</scope>
    <source>
        <strain evidence="7 10">A4</strain>
        <strain evidence="6 11">BC-1</strain>
        <strain evidence="5 9">NOV-27</strain>
        <strain evidence="4 12">NOV-5</strain>
        <strain evidence="3 13">NOV-71</strain>
        <strain evidence="2 8">NOV-9</strain>
    </source>
</reference>
<evidence type="ECO:0000313" key="2">
    <source>
        <dbReference type="EMBL" id="KAE8940862.1"/>
    </source>
</evidence>
<feature type="compositionally biased region" description="Polar residues" evidence="1">
    <location>
        <begin position="1"/>
        <end position="10"/>
    </location>
</feature>
<name>A0A6A3F5Z6_9STRA</name>
<organism evidence="2 8">
    <name type="scientific">Phytophthora fragariae</name>
    <dbReference type="NCBI Taxonomy" id="53985"/>
    <lineage>
        <taxon>Eukaryota</taxon>
        <taxon>Sar</taxon>
        <taxon>Stramenopiles</taxon>
        <taxon>Oomycota</taxon>
        <taxon>Peronosporomycetes</taxon>
        <taxon>Peronosporales</taxon>
        <taxon>Peronosporaceae</taxon>
        <taxon>Phytophthora</taxon>
    </lineage>
</organism>
<evidence type="ECO:0000313" key="8">
    <source>
        <dbReference type="Proteomes" id="UP000429523"/>
    </source>
</evidence>
<gene>
    <name evidence="7" type="ORF">PF001_g7676</name>
    <name evidence="6" type="ORF">PF002_g8139</name>
    <name evidence="5" type="ORF">PF005_g8140</name>
    <name evidence="4" type="ORF">PF006_g5753</name>
    <name evidence="3" type="ORF">PF007_g8797</name>
    <name evidence="2" type="ORF">PF009_g9336</name>
</gene>
<dbReference type="Proteomes" id="UP000440732">
    <property type="component" value="Unassembled WGS sequence"/>
</dbReference>
<proteinExistence type="predicted"/>
<accession>A0A6A3F5Z6</accession>
<feature type="region of interest" description="Disordered" evidence="1">
    <location>
        <begin position="1"/>
        <end position="140"/>
    </location>
</feature>
<dbReference type="Proteomes" id="UP000437068">
    <property type="component" value="Unassembled WGS sequence"/>
</dbReference>
<dbReference type="OrthoDB" id="10303025at2759"/>
<evidence type="ECO:0000313" key="11">
    <source>
        <dbReference type="Proteomes" id="UP000440367"/>
    </source>
</evidence>
<dbReference type="EMBL" id="QXGD01000313">
    <property type="protein sequence ID" value="KAE9243674.1"/>
    <property type="molecule type" value="Genomic_DNA"/>
</dbReference>
<evidence type="ECO:0000313" key="13">
    <source>
        <dbReference type="Proteomes" id="UP000441208"/>
    </source>
</evidence>
<evidence type="ECO:0000256" key="1">
    <source>
        <dbReference type="SAM" id="MobiDB-lite"/>
    </source>
</evidence>
<evidence type="ECO:0000313" key="7">
    <source>
        <dbReference type="EMBL" id="KAE9315663.1"/>
    </source>
</evidence>
<dbReference type="EMBL" id="QXFZ01000378">
    <property type="protein sequence ID" value="KAE9118766.1"/>
    <property type="molecule type" value="Genomic_DNA"/>
</dbReference>
<sequence>MSRQSGGSQSVRDDTGLEGSGFSPEVATFEANERTPTTARSSQPETDATSVGGAGQNTATVTTEERGHTTGVQSPTAGEAGGTDTVVTTVPADELVETDTELLTHKGAPRRRTRQAEPQTGTVITSRPQTRAAKRLADDE</sequence>
<dbReference type="EMBL" id="QXGF01000398">
    <property type="protein sequence ID" value="KAE8940862.1"/>
    <property type="molecule type" value="Genomic_DNA"/>
</dbReference>
<dbReference type="EMBL" id="QXGB01000339">
    <property type="protein sequence ID" value="KAE9218748.1"/>
    <property type="molecule type" value="Genomic_DNA"/>
</dbReference>
<dbReference type="Proteomes" id="UP000429523">
    <property type="component" value="Unassembled WGS sequence"/>
</dbReference>
<keyword evidence="9" id="KW-1185">Reference proteome</keyword>
<feature type="compositionally biased region" description="Polar residues" evidence="1">
    <location>
        <begin position="116"/>
        <end position="129"/>
    </location>
</feature>
<dbReference type="Proteomes" id="UP000433483">
    <property type="component" value="Unassembled WGS sequence"/>
</dbReference>
<dbReference type="Proteomes" id="UP000441208">
    <property type="component" value="Unassembled WGS sequence"/>
</dbReference>
<evidence type="ECO:0000313" key="4">
    <source>
        <dbReference type="EMBL" id="KAE9149803.1"/>
    </source>
</evidence>
<dbReference type="AlphaFoldDB" id="A0A6A3F5Z6"/>
<comment type="caution">
    <text evidence="2">The sequence shown here is derived from an EMBL/GenBank/DDBJ whole genome shotgun (WGS) entry which is preliminary data.</text>
</comment>
<evidence type="ECO:0000313" key="6">
    <source>
        <dbReference type="EMBL" id="KAE9243674.1"/>
    </source>
</evidence>
<evidence type="ECO:0000313" key="3">
    <source>
        <dbReference type="EMBL" id="KAE9118766.1"/>
    </source>
</evidence>
<dbReference type="Proteomes" id="UP000440367">
    <property type="component" value="Unassembled WGS sequence"/>
</dbReference>
<evidence type="ECO:0000313" key="12">
    <source>
        <dbReference type="Proteomes" id="UP000440732"/>
    </source>
</evidence>